<organism evidence="2">
    <name type="scientific">Triticum urartu</name>
    <name type="common">Red wild einkorn</name>
    <name type="synonym">Crithodium urartu</name>
    <dbReference type="NCBI Taxonomy" id="4572"/>
    <lineage>
        <taxon>Eukaryota</taxon>
        <taxon>Viridiplantae</taxon>
        <taxon>Streptophyta</taxon>
        <taxon>Embryophyta</taxon>
        <taxon>Tracheophyta</taxon>
        <taxon>Spermatophyta</taxon>
        <taxon>Magnoliopsida</taxon>
        <taxon>Liliopsida</taxon>
        <taxon>Poales</taxon>
        <taxon>Poaceae</taxon>
        <taxon>BOP clade</taxon>
        <taxon>Pooideae</taxon>
        <taxon>Triticodae</taxon>
        <taxon>Triticeae</taxon>
        <taxon>Triticinae</taxon>
        <taxon>Triticum</taxon>
    </lineage>
</organism>
<dbReference type="eggNOG" id="ENOG502S428">
    <property type="taxonomic scope" value="Eukaryota"/>
</dbReference>
<dbReference type="PANTHER" id="PTHR34357">
    <property type="entry name" value="F7A19.14 PROTEIN-RELATED"/>
    <property type="match status" value="1"/>
</dbReference>
<reference evidence="2" key="1">
    <citation type="journal article" date="2013" name="Nature">
        <title>Draft genome of the wheat A-genome progenitor Triticum urartu.</title>
        <authorList>
            <person name="Ling H.Q."/>
            <person name="Zhao S."/>
            <person name="Liu D."/>
            <person name="Wang J."/>
            <person name="Sun H."/>
            <person name="Zhang C."/>
            <person name="Fan H."/>
            <person name="Li D."/>
            <person name="Dong L."/>
            <person name="Tao Y."/>
            <person name="Gao C."/>
            <person name="Wu H."/>
            <person name="Li Y."/>
            <person name="Cui Y."/>
            <person name="Guo X."/>
            <person name="Zheng S."/>
            <person name="Wang B."/>
            <person name="Yu K."/>
            <person name="Liang Q."/>
            <person name="Yang W."/>
            <person name="Lou X."/>
            <person name="Chen J."/>
            <person name="Feng M."/>
            <person name="Jian J."/>
            <person name="Zhang X."/>
            <person name="Luo G."/>
            <person name="Jiang Y."/>
            <person name="Liu J."/>
            <person name="Wang Z."/>
            <person name="Sha Y."/>
            <person name="Zhang B."/>
            <person name="Wu H."/>
            <person name="Tang D."/>
            <person name="Shen Q."/>
            <person name="Xue P."/>
            <person name="Zou S."/>
            <person name="Wang X."/>
            <person name="Liu X."/>
            <person name="Wang F."/>
            <person name="Yang Y."/>
            <person name="An X."/>
            <person name="Dong Z."/>
            <person name="Zhang K."/>
            <person name="Zhang X."/>
            <person name="Luo M.C."/>
            <person name="Dvorak J."/>
            <person name="Tong Y."/>
            <person name="Wang J."/>
            <person name="Yang H."/>
            <person name="Li Z."/>
            <person name="Wang D."/>
            <person name="Zhang A."/>
            <person name="Wang J."/>
        </authorList>
    </citation>
    <scope>NUCLEOTIDE SEQUENCE</scope>
</reference>
<accession>M7ZR00</accession>
<dbReference type="PANTHER" id="PTHR34357:SF5">
    <property type="entry name" value="EXPRESSED PROTEIN"/>
    <property type="match status" value="1"/>
</dbReference>
<feature type="region of interest" description="Disordered" evidence="1">
    <location>
        <begin position="174"/>
        <end position="218"/>
    </location>
</feature>
<dbReference type="Gene3D" id="1.10.287.2900">
    <property type="match status" value="1"/>
</dbReference>
<dbReference type="EMBL" id="KD177972">
    <property type="protein sequence ID" value="EMS54805.1"/>
    <property type="molecule type" value="Genomic_DNA"/>
</dbReference>
<dbReference type="STRING" id="4572.M7ZR00"/>
<proteinExistence type="predicted"/>
<protein>
    <submittedName>
        <fullName evidence="2">Uncharacterized protein</fullName>
    </submittedName>
</protein>
<sequence length="218" mass="23834">MVVRNGSGPVSLQRRLVAWRQFAAGKAGHSRAGSARASSECLGEALRGSHHHHHHHAVMLMELSLNPLLDQEFEGRHQVERVLNTETVVLDASAEGGEEEEEGECGFCLFMKGGGCKEEFVGWEKCVEQAEAEGGDVVERCHDATAALRRCMDKFPDYYEPILRAERAMAEDLEAFKASEASEPSPASPPPPAAEEEQGDNKKQAEPVVVKEKEDLAA</sequence>
<dbReference type="Pfam" id="PF07802">
    <property type="entry name" value="GCK"/>
    <property type="match status" value="1"/>
</dbReference>
<dbReference type="AlphaFoldDB" id="M7ZR00"/>
<evidence type="ECO:0000313" key="2">
    <source>
        <dbReference type="EMBL" id="EMS54805.1"/>
    </source>
</evidence>
<name>M7ZR00_TRIUA</name>
<gene>
    <name evidence="2" type="ORF">TRIUR3_20331</name>
</gene>
<dbReference type="OMA" id="HHAVMLM"/>
<evidence type="ECO:0000256" key="1">
    <source>
        <dbReference type="SAM" id="MobiDB-lite"/>
    </source>
</evidence>
<dbReference type="InterPro" id="IPR012891">
    <property type="entry name" value="GCK_dom"/>
</dbReference>
<feature type="compositionally biased region" description="Basic and acidic residues" evidence="1">
    <location>
        <begin position="199"/>
        <end position="218"/>
    </location>
</feature>
<dbReference type="SMART" id="SM01227">
    <property type="entry name" value="GCK"/>
    <property type="match status" value="1"/>
</dbReference>